<evidence type="ECO:0000313" key="3">
    <source>
        <dbReference type="Proteomes" id="UP000677082"/>
    </source>
</evidence>
<accession>A0A920BRF2</accession>
<protein>
    <submittedName>
        <fullName evidence="2">Uncharacterized protein</fullName>
    </submittedName>
</protein>
<name>A0A920BRF2_9ACTN</name>
<comment type="caution">
    <text evidence="2">The sequence shown here is derived from an EMBL/GenBank/DDBJ whole genome shotgun (WGS) entry which is preliminary data.</text>
</comment>
<dbReference type="EMBL" id="BOQN01000178">
    <property type="protein sequence ID" value="GIM98068.1"/>
    <property type="molecule type" value="Genomic_DNA"/>
</dbReference>
<keyword evidence="3" id="KW-1185">Reference proteome</keyword>
<sequence>MDLIPAKEPAHRPSDSPAIARASRHAPGPVNRTAVSDARSLDLRRTPGHGRAHQLRSFLLGVLDQPGLRHLKG</sequence>
<evidence type="ECO:0000313" key="2">
    <source>
        <dbReference type="EMBL" id="GIM98068.1"/>
    </source>
</evidence>
<dbReference type="Proteomes" id="UP000677082">
    <property type="component" value="Unassembled WGS sequence"/>
</dbReference>
<proteinExistence type="predicted"/>
<feature type="region of interest" description="Disordered" evidence="1">
    <location>
        <begin position="1"/>
        <end position="51"/>
    </location>
</feature>
<dbReference type="AlphaFoldDB" id="A0A920BRF2"/>
<evidence type="ECO:0000256" key="1">
    <source>
        <dbReference type="SAM" id="MobiDB-lite"/>
    </source>
</evidence>
<gene>
    <name evidence="2" type="ORF">Ato02nite_098610</name>
</gene>
<reference evidence="2 3" key="1">
    <citation type="submission" date="2021-03" db="EMBL/GenBank/DDBJ databases">
        <title>Whole genome shotgun sequence of Actinoplanes toevensis NBRC 105298.</title>
        <authorList>
            <person name="Komaki H."/>
            <person name="Tamura T."/>
        </authorList>
    </citation>
    <scope>NUCLEOTIDE SEQUENCE [LARGE SCALE GENOMIC DNA]</scope>
    <source>
        <strain evidence="2 3">NBRC 105298</strain>
    </source>
</reference>
<organism evidence="2 3">
    <name type="scientific">Paractinoplanes toevensis</name>
    <dbReference type="NCBI Taxonomy" id="571911"/>
    <lineage>
        <taxon>Bacteria</taxon>
        <taxon>Bacillati</taxon>
        <taxon>Actinomycetota</taxon>
        <taxon>Actinomycetes</taxon>
        <taxon>Micromonosporales</taxon>
        <taxon>Micromonosporaceae</taxon>
        <taxon>Paractinoplanes</taxon>
    </lineage>
</organism>